<dbReference type="GO" id="GO:0019748">
    <property type="term" value="P:secondary metabolic process"/>
    <property type="evidence" value="ECO:0007669"/>
    <property type="project" value="TreeGrafter"/>
</dbReference>
<dbReference type="Proteomes" id="UP001177003">
    <property type="component" value="Chromosome 8"/>
</dbReference>
<dbReference type="PROSITE" id="PS00560">
    <property type="entry name" value="CARBOXYPEPT_SER_HIS"/>
    <property type="match status" value="1"/>
</dbReference>
<keyword evidence="3" id="KW-0645">Protease</keyword>
<dbReference type="InterPro" id="IPR001563">
    <property type="entry name" value="Peptidase_S10"/>
</dbReference>
<dbReference type="PANTHER" id="PTHR11802">
    <property type="entry name" value="SERINE PROTEASE FAMILY S10 SERINE CARBOXYPEPTIDASE"/>
    <property type="match status" value="1"/>
</dbReference>
<organism evidence="7 8">
    <name type="scientific">Lactuca saligna</name>
    <name type="common">Willowleaf lettuce</name>
    <dbReference type="NCBI Taxonomy" id="75948"/>
    <lineage>
        <taxon>Eukaryota</taxon>
        <taxon>Viridiplantae</taxon>
        <taxon>Streptophyta</taxon>
        <taxon>Embryophyta</taxon>
        <taxon>Tracheophyta</taxon>
        <taxon>Spermatophyta</taxon>
        <taxon>Magnoliopsida</taxon>
        <taxon>eudicotyledons</taxon>
        <taxon>Gunneridae</taxon>
        <taxon>Pentapetalae</taxon>
        <taxon>asterids</taxon>
        <taxon>campanulids</taxon>
        <taxon>Asterales</taxon>
        <taxon>Asteraceae</taxon>
        <taxon>Cichorioideae</taxon>
        <taxon>Cichorieae</taxon>
        <taxon>Lactucinae</taxon>
        <taxon>Lactuca</taxon>
    </lineage>
</organism>
<dbReference type="SUPFAM" id="SSF53474">
    <property type="entry name" value="alpha/beta-Hydrolases"/>
    <property type="match status" value="1"/>
</dbReference>
<dbReference type="InterPro" id="IPR029058">
    <property type="entry name" value="AB_hydrolase_fold"/>
</dbReference>
<evidence type="ECO:0000313" key="8">
    <source>
        <dbReference type="Proteomes" id="UP001177003"/>
    </source>
</evidence>
<dbReference type="AlphaFoldDB" id="A0AA35ZV55"/>
<comment type="similarity">
    <text evidence="1">Belongs to the peptidase S10 family.</text>
</comment>
<dbReference type="InterPro" id="IPR033124">
    <property type="entry name" value="Ser_caboxypep_his_AS"/>
</dbReference>
<dbReference type="Gene3D" id="3.40.50.12670">
    <property type="match status" value="1"/>
</dbReference>
<evidence type="ECO:0000313" key="7">
    <source>
        <dbReference type="EMBL" id="CAI9299495.1"/>
    </source>
</evidence>
<proteinExistence type="inferred from homology"/>
<dbReference type="PANTHER" id="PTHR11802:SF385">
    <property type="entry name" value="SINAPOYLGLUCOSE--SINAPOYLGLUCOSE O-SINAPOYLTRANSFERASE"/>
    <property type="match status" value="1"/>
</dbReference>
<gene>
    <name evidence="7" type="ORF">LSALG_LOCUS38204</name>
</gene>
<keyword evidence="5" id="KW-0325">Glycoprotein</keyword>
<dbReference type="Pfam" id="PF00450">
    <property type="entry name" value="Peptidase_S10"/>
    <property type="match status" value="2"/>
</dbReference>
<dbReference type="GO" id="GO:0016747">
    <property type="term" value="F:acyltransferase activity, transferring groups other than amino-acyl groups"/>
    <property type="evidence" value="ECO:0007669"/>
    <property type="project" value="TreeGrafter"/>
</dbReference>
<keyword evidence="6" id="KW-0812">Transmembrane</keyword>
<evidence type="ECO:0000256" key="1">
    <source>
        <dbReference type="ARBA" id="ARBA00009431"/>
    </source>
</evidence>
<keyword evidence="6" id="KW-1133">Transmembrane helix</keyword>
<dbReference type="Gene3D" id="3.40.50.1820">
    <property type="entry name" value="alpha/beta hydrolase"/>
    <property type="match status" value="1"/>
</dbReference>
<reference evidence="7" key="1">
    <citation type="submission" date="2023-04" db="EMBL/GenBank/DDBJ databases">
        <authorList>
            <person name="Vijverberg K."/>
            <person name="Xiong W."/>
            <person name="Schranz E."/>
        </authorList>
    </citation>
    <scope>NUCLEOTIDE SEQUENCE</scope>
</reference>
<protein>
    <recommendedName>
        <fullName evidence="9">Peptidase S10, serine carboxypeptidase, Alpha/Beta hydrolase fold protein</fullName>
    </recommendedName>
</protein>
<keyword evidence="4" id="KW-0378">Hydrolase</keyword>
<sequence>MESRPSYSLLSFVFILTSYLLILCRSISIVKRLPGYAGDLPFQLETGYVGVGEKEGVQLFYYFVESTRNAESDPLIFYIPGGPGASALFTLLYEIGPLNFDFDNGPNNITLILNPNAWTQIANIIFVDIPAGTGFSYSETKDGWISSDNILATHAKEFIKKFLVEHPRFLNNPLYIAGISYMGLLVPKITLEIFEGNERGDQPTLNIQVIFYTLKILQQNTPSLMAISEGNLWGYILVSPLTDKFKDINSRLEYAHRMALISDDTYKTAIKYCHGNYMDIDASNSLCANSLRQYEECTSHISFDNILQPFCDDNDPMQYCESDFNAVAATWANSKVVQQAINIRQGTIGKWELRNSTMHYDQGKNDTFCYSYDIFSSFHYHKKLSSKHCRSLIMSGDHDMTFPYVGIEQWIASLDLGVENPWKPFFSDGQVGGYETKYAHNNYSLTFSTVKGAGHLVPYYKPKESMVLIAKWFSSQVYSSDS</sequence>
<dbReference type="EMBL" id="OX465084">
    <property type="protein sequence ID" value="CAI9299495.1"/>
    <property type="molecule type" value="Genomic_DNA"/>
</dbReference>
<evidence type="ECO:0000256" key="5">
    <source>
        <dbReference type="ARBA" id="ARBA00023180"/>
    </source>
</evidence>
<name>A0AA35ZV55_LACSI</name>
<keyword evidence="6" id="KW-0472">Membrane</keyword>
<feature type="transmembrane region" description="Helical" evidence="6">
    <location>
        <begin position="6"/>
        <end position="24"/>
    </location>
</feature>
<evidence type="ECO:0000256" key="3">
    <source>
        <dbReference type="ARBA" id="ARBA00022670"/>
    </source>
</evidence>
<evidence type="ECO:0000256" key="2">
    <source>
        <dbReference type="ARBA" id="ARBA00022645"/>
    </source>
</evidence>
<accession>A0AA35ZV55</accession>
<dbReference type="PRINTS" id="PR00724">
    <property type="entry name" value="CRBOXYPTASEC"/>
</dbReference>
<dbReference type="GO" id="GO:0006508">
    <property type="term" value="P:proteolysis"/>
    <property type="evidence" value="ECO:0007669"/>
    <property type="project" value="UniProtKB-KW"/>
</dbReference>
<keyword evidence="2" id="KW-0121">Carboxypeptidase</keyword>
<evidence type="ECO:0000256" key="4">
    <source>
        <dbReference type="ARBA" id="ARBA00022801"/>
    </source>
</evidence>
<keyword evidence="8" id="KW-1185">Reference proteome</keyword>
<evidence type="ECO:0008006" key="9">
    <source>
        <dbReference type="Google" id="ProtNLM"/>
    </source>
</evidence>
<evidence type="ECO:0000256" key="6">
    <source>
        <dbReference type="SAM" id="Phobius"/>
    </source>
</evidence>
<dbReference type="GO" id="GO:0004185">
    <property type="term" value="F:serine-type carboxypeptidase activity"/>
    <property type="evidence" value="ECO:0007669"/>
    <property type="project" value="InterPro"/>
</dbReference>